<feature type="region of interest" description="Disordered" evidence="1">
    <location>
        <begin position="1305"/>
        <end position="1346"/>
    </location>
</feature>
<feature type="compositionally biased region" description="Low complexity" evidence="1">
    <location>
        <begin position="297"/>
        <end position="308"/>
    </location>
</feature>
<feature type="compositionally biased region" description="Polar residues" evidence="1">
    <location>
        <begin position="446"/>
        <end position="455"/>
    </location>
</feature>
<feature type="compositionally biased region" description="Gly residues" evidence="1">
    <location>
        <begin position="1337"/>
        <end position="1346"/>
    </location>
</feature>
<feature type="compositionally biased region" description="Low complexity" evidence="1">
    <location>
        <begin position="1118"/>
        <end position="1131"/>
    </location>
</feature>
<dbReference type="Proteomes" id="UP000290288">
    <property type="component" value="Unassembled WGS sequence"/>
</dbReference>
<feature type="compositionally biased region" description="Acidic residues" evidence="1">
    <location>
        <begin position="1015"/>
        <end position="1025"/>
    </location>
</feature>
<feature type="compositionally biased region" description="Gly residues" evidence="1">
    <location>
        <begin position="1132"/>
        <end position="1145"/>
    </location>
</feature>
<feature type="region of interest" description="Disordered" evidence="1">
    <location>
        <begin position="609"/>
        <end position="682"/>
    </location>
</feature>
<feature type="region of interest" description="Disordered" evidence="1">
    <location>
        <begin position="489"/>
        <end position="508"/>
    </location>
</feature>
<feature type="compositionally biased region" description="Low complexity" evidence="1">
    <location>
        <begin position="1084"/>
        <end position="1097"/>
    </location>
</feature>
<sequence length="1346" mass="143334">MGVLDILKGVFSYLRPQSNPGSPGRIVCPEGLIVTLAQDLDTETWEPTKPEVYIRSMLTSGKGLASWEPSPYDGERGTLPGDVGTFSAAGGFKKIFNLWEDAEDIRRKNSSENCYTPPKKNVSTRKGVLGPRGPVRDGTSADTQYTDDGKGAILVSTSPADLEELDNYIKLRDFIIDNAGLLYHCANEDQGLGHDESLYIVTGCIKSESWAMASFTEPIAPPHDIIKLVKRSGSDPVPPYVWTSQGTATTKSYPEERIHKCNRKDQTLFMHGFKLSFSPPFRSRWNNRSIPRDTDSSKPSSDSDFSYDGRGQDGQDDTHRGSSSNRGDRGGGSSGTGPRSSSGHALSGGVSIQPFPERHAQIALHPLDATNRRLLHLTSTDFALTHDDDWRFALENKTLDDVDSFDALRTSSISVCNGVAFLVHGEPQKEDLCDETDAAHVRTFNDEGSQQNAPKTASSTQSPISQPSIHPAKNKTAVERLGSTAVAVANSPEASASTPISRDPVSESSIFSARDGKIVKFPKRLGSSRFSGAPSPVEPPLISLFEGVKSNQMNIANVFNEGTQQNALEVGALPKHLDTEERALVETHSIMLKSRETKDTERKMVVKEEQKRVRKVLQSQSRSSPQAPSQGQSQSQTETSQTTQGQQRPFNAHARGKTITNRNHLSGLDATQQKEKDTNKRLDKAYKTSVSVDGTLPADMPGGFEFDFTGGTYPQPSSMFGASGVGVAGFGGGGLGTSAFWDPAPTALTPFPPPPPATSTSASGPKNGSPNTKSTPATTDTPGVANNSLVRRPPPTYRLATQSPEWFIACPRPMPAWNPVAVFMSEAENSEDDYDGSGGSASQRGGGRERYGEYEREQDYEYDDGNGNCTGGGGGGGGGWGRLLESGAIQGAQQEFGDGEDYARQQQQQQQRYNESYESSLGGGGAGYAGSAYVAPVRTATSSRQSSAQTAKARRALAAAALEKMARTRKAKEETSNKASLAALAKGVAKAASRPVGGKKHRTKEQKLAAAQAAAEEEEEEEMEEKEMKEREQQSNVTMVNEVNVGKKSSKLKRFVTIEEVSDDEAYGALEGSLPLESRYLLEESGLSSEETESSSSVQQPQPSVPPTIFNILSAYGQQQQHRQQQSSRWSGFGGDGGLFGGGGGHHSRTGSLSQRRQPQWSYNYNTGAASSSASSSPVLTPSTVPTFLSGDIPPISDEEFLPVVKELKMNEDLHMAATKQLKMGNGALGGKISTVADSDSGFESDWDAIVKAKRPRWNTVSSTAAPGAGRPASSATAGSRTVGSGAAGMRSAFESKSNLAPVLSNSATGGKGGGGVGASMVPMSSSGSSSEADGSGMFGTGGFSG</sequence>
<feature type="region of interest" description="Disordered" evidence="1">
    <location>
        <begin position="990"/>
        <end position="1049"/>
    </location>
</feature>
<dbReference type="OrthoDB" id="3222453at2759"/>
<evidence type="ECO:0000256" key="1">
    <source>
        <dbReference type="SAM" id="MobiDB-lite"/>
    </source>
</evidence>
<feature type="region of interest" description="Disordered" evidence="1">
    <location>
        <begin position="897"/>
        <end position="930"/>
    </location>
</feature>
<feature type="region of interest" description="Disordered" evidence="1">
    <location>
        <begin position="741"/>
        <end position="797"/>
    </location>
</feature>
<feature type="region of interest" description="Disordered" evidence="1">
    <location>
        <begin position="829"/>
        <end position="851"/>
    </location>
</feature>
<name>A0A4Q2D9P3_9AGAR</name>
<organism evidence="2 3">
    <name type="scientific">Candolleomyces aberdarensis</name>
    <dbReference type="NCBI Taxonomy" id="2316362"/>
    <lineage>
        <taxon>Eukaryota</taxon>
        <taxon>Fungi</taxon>
        <taxon>Dikarya</taxon>
        <taxon>Basidiomycota</taxon>
        <taxon>Agaricomycotina</taxon>
        <taxon>Agaricomycetes</taxon>
        <taxon>Agaricomycetidae</taxon>
        <taxon>Agaricales</taxon>
        <taxon>Agaricineae</taxon>
        <taxon>Psathyrellaceae</taxon>
        <taxon>Candolleomyces</taxon>
    </lineage>
</organism>
<feature type="compositionally biased region" description="Low complexity" evidence="1">
    <location>
        <begin position="905"/>
        <end position="920"/>
    </location>
</feature>
<comment type="caution">
    <text evidence="2">The sequence shown here is derived from an EMBL/GenBank/DDBJ whole genome shotgun (WGS) entry which is preliminary data.</text>
</comment>
<feature type="compositionally biased region" description="Basic and acidic residues" evidence="1">
    <location>
        <begin position="310"/>
        <end position="320"/>
    </location>
</feature>
<feature type="compositionally biased region" description="Low complexity" evidence="1">
    <location>
        <begin position="1319"/>
        <end position="1336"/>
    </location>
</feature>
<feature type="compositionally biased region" description="Low complexity" evidence="1">
    <location>
        <begin position="616"/>
        <end position="647"/>
    </location>
</feature>
<feature type="compositionally biased region" description="Basic and acidic residues" evidence="1">
    <location>
        <begin position="672"/>
        <end position="682"/>
    </location>
</feature>
<feature type="region of interest" description="Disordered" evidence="1">
    <location>
        <begin position="110"/>
        <end position="143"/>
    </location>
</feature>
<feature type="region of interest" description="Disordered" evidence="1">
    <location>
        <begin position="1261"/>
        <end position="1286"/>
    </location>
</feature>
<feature type="compositionally biased region" description="Polar residues" evidence="1">
    <location>
        <begin position="492"/>
        <end position="508"/>
    </location>
</feature>
<evidence type="ECO:0000313" key="2">
    <source>
        <dbReference type="EMBL" id="RXW15366.1"/>
    </source>
</evidence>
<feature type="region of interest" description="Disordered" evidence="1">
    <location>
        <begin position="284"/>
        <end position="352"/>
    </location>
</feature>
<feature type="compositionally biased region" description="Polar residues" evidence="1">
    <location>
        <begin position="766"/>
        <end position="789"/>
    </location>
</feature>
<feature type="region of interest" description="Disordered" evidence="1">
    <location>
        <begin position="445"/>
        <end position="471"/>
    </location>
</feature>
<proteinExistence type="predicted"/>
<reference evidence="2 3" key="1">
    <citation type="submission" date="2019-01" db="EMBL/GenBank/DDBJ databases">
        <title>Draft genome sequence of Psathyrella aberdarensis IHI B618.</title>
        <authorList>
            <person name="Buettner E."/>
            <person name="Kellner H."/>
        </authorList>
    </citation>
    <scope>NUCLEOTIDE SEQUENCE [LARGE SCALE GENOMIC DNA]</scope>
    <source>
        <strain evidence="2 3">IHI B618</strain>
    </source>
</reference>
<evidence type="ECO:0000313" key="3">
    <source>
        <dbReference type="Proteomes" id="UP000290288"/>
    </source>
</evidence>
<feature type="compositionally biased region" description="Low complexity" evidence="1">
    <location>
        <begin position="1262"/>
        <end position="1282"/>
    </location>
</feature>
<feature type="compositionally biased region" description="Low complexity" evidence="1">
    <location>
        <begin position="456"/>
        <end position="469"/>
    </location>
</feature>
<feature type="region of interest" description="Disordered" evidence="1">
    <location>
        <begin position="1084"/>
        <end position="1158"/>
    </location>
</feature>
<dbReference type="EMBL" id="SDEE01000561">
    <property type="protein sequence ID" value="RXW15366.1"/>
    <property type="molecule type" value="Genomic_DNA"/>
</dbReference>
<gene>
    <name evidence="2" type="ORF">EST38_g10487</name>
</gene>
<accession>A0A4Q2D9P3</accession>
<protein>
    <submittedName>
        <fullName evidence="2">Uncharacterized protein</fullName>
    </submittedName>
</protein>
<keyword evidence="3" id="KW-1185">Reference proteome</keyword>